<gene>
    <name evidence="1" type="ORF">SDC9_204793</name>
</gene>
<proteinExistence type="predicted"/>
<comment type="caution">
    <text evidence="1">The sequence shown here is derived from an EMBL/GenBank/DDBJ whole genome shotgun (WGS) entry which is preliminary data.</text>
</comment>
<dbReference type="EMBL" id="VSSQ01128233">
    <property type="protein sequence ID" value="MPN57099.1"/>
    <property type="molecule type" value="Genomic_DNA"/>
</dbReference>
<protein>
    <submittedName>
        <fullName evidence="1">Uncharacterized protein</fullName>
    </submittedName>
</protein>
<accession>A0A645J303</accession>
<reference evidence="1" key="1">
    <citation type="submission" date="2019-08" db="EMBL/GenBank/DDBJ databases">
        <authorList>
            <person name="Kucharzyk K."/>
            <person name="Murdoch R.W."/>
            <person name="Higgins S."/>
            <person name="Loffler F."/>
        </authorList>
    </citation>
    <scope>NUCLEOTIDE SEQUENCE</scope>
</reference>
<name>A0A645J303_9ZZZZ</name>
<sequence>MQRFEMNIFGDCLYASRSERIEIFSYYIVCESIFFQECFVDHDLGYYRVHMLRLASFKDLDIEKVEEPVIDRPYTKVDLLPFKFSSP</sequence>
<organism evidence="1">
    <name type="scientific">bioreactor metagenome</name>
    <dbReference type="NCBI Taxonomy" id="1076179"/>
    <lineage>
        <taxon>unclassified sequences</taxon>
        <taxon>metagenomes</taxon>
        <taxon>ecological metagenomes</taxon>
    </lineage>
</organism>
<evidence type="ECO:0000313" key="1">
    <source>
        <dbReference type="EMBL" id="MPN57099.1"/>
    </source>
</evidence>
<dbReference type="AlphaFoldDB" id="A0A645J303"/>